<reference evidence="1" key="1">
    <citation type="submission" date="2022-08" db="EMBL/GenBank/DDBJ databases">
        <title>Genome Sequence of Fusarium decemcellulare.</title>
        <authorList>
            <person name="Buettner E."/>
        </authorList>
    </citation>
    <scope>NUCLEOTIDE SEQUENCE</scope>
    <source>
        <strain evidence="1">Babe19</strain>
    </source>
</reference>
<protein>
    <submittedName>
        <fullName evidence="1">Uncharacterized protein</fullName>
    </submittedName>
</protein>
<keyword evidence="2" id="KW-1185">Reference proteome</keyword>
<gene>
    <name evidence="1" type="ORF">NM208_g2872</name>
</gene>
<dbReference type="Proteomes" id="UP001148629">
    <property type="component" value="Unassembled WGS sequence"/>
</dbReference>
<evidence type="ECO:0000313" key="2">
    <source>
        <dbReference type="Proteomes" id="UP001148629"/>
    </source>
</evidence>
<proteinExistence type="predicted"/>
<organism evidence="1 2">
    <name type="scientific">Fusarium decemcellulare</name>
    <dbReference type="NCBI Taxonomy" id="57161"/>
    <lineage>
        <taxon>Eukaryota</taxon>
        <taxon>Fungi</taxon>
        <taxon>Dikarya</taxon>
        <taxon>Ascomycota</taxon>
        <taxon>Pezizomycotina</taxon>
        <taxon>Sordariomycetes</taxon>
        <taxon>Hypocreomycetidae</taxon>
        <taxon>Hypocreales</taxon>
        <taxon>Nectriaceae</taxon>
        <taxon>Fusarium</taxon>
        <taxon>Fusarium decemcellulare species complex</taxon>
    </lineage>
</organism>
<dbReference type="EMBL" id="JANRMS010000180">
    <property type="protein sequence ID" value="KAJ3544770.1"/>
    <property type="molecule type" value="Genomic_DNA"/>
</dbReference>
<evidence type="ECO:0000313" key="1">
    <source>
        <dbReference type="EMBL" id="KAJ3544770.1"/>
    </source>
</evidence>
<sequence length="358" mass="40429">MSTEEQDGKNEGPFPSFSMLDLMVSARNIDYAFLYNGVRFHVGIKAEDLHGPGDILQEFNAFKDDIDAPDTLYQFEEWILAPLHSFIEKEAPTPERGASKTVTLLQYFSPRTFAFSLVNKDGSLHAIQEEYNPEKYGDLSPRTQIVDALSDSPPNPGNRRTETILRSSLPHVPLIAASELERVGTDLKDFELSDIPKKVRRLGSSEPLFFKAGFKDHGHKRELDILDQIHRNAAKFDPPIRTSKLIGLVVWDESQTCLMGFLLEYIHGKTLRSRSRDASEALRRKWMDQVEATVRQLHEIGIIWGDVKPDNVMIDSDEEAVVIDFGGGYTPEYIPQELQQTAQGDLIGLEHMRASMGI</sequence>
<name>A0ACC1SR63_9HYPO</name>
<comment type="caution">
    <text evidence="1">The sequence shown here is derived from an EMBL/GenBank/DDBJ whole genome shotgun (WGS) entry which is preliminary data.</text>
</comment>
<accession>A0ACC1SR63</accession>